<protein>
    <submittedName>
        <fullName evidence="9">SEFIR domain-containing protein</fullName>
    </submittedName>
</protein>
<evidence type="ECO:0000256" key="4">
    <source>
        <dbReference type="ARBA" id="ARBA00022833"/>
    </source>
</evidence>
<feature type="domain" description="C2H2-type" evidence="7">
    <location>
        <begin position="756"/>
        <end position="784"/>
    </location>
</feature>
<evidence type="ECO:0000256" key="1">
    <source>
        <dbReference type="ARBA" id="ARBA00022723"/>
    </source>
</evidence>
<dbReference type="GO" id="GO:0000977">
    <property type="term" value="F:RNA polymerase II transcription regulatory region sequence-specific DNA binding"/>
    <property type="evidence" value="ECO:0007669"/>
    <property type="project" value="TreeGrafter"/>
</dbReference>
<dbReference type="Pfam" id="PF08357">
    <property type="entry name" value="SEFIR"/>
    <property type="match status" value="1"/>
</dbReference>
<evidence type="ECO:0000259" key="7">
    <source>
        <dbReference type="PROSITE" id="PS50157"/>
    </source>
</evidence>
<evidence type="ECO:0000313" key="9">
    <source>
        <dbReference type="EMBL" id="KAI1728573.1"/>
    </source>
</evidence>
<keyword evidence="4" id="KW-0862">Zinc</keyword>
<keyword evidence="1" id="KW-0479">Metal-binding</keyword>
<dbReference type="PANTHER" id="PTHR24379">
    <property type="entry name" value="KRAB AND ZINC FINGER DOMAIN-CONTAINING"/>
    <property type="match status" value="1"/>
</dbReference>
<dbReference type="GO" id="GO:0005634">
    <property type="term" value="C:nucleus"/>
    <property type="evidence" value="ECO:0007669"/>
    <property type="project" value="TreeGrafter"/>
</dbReference>
<keyword evidence="6" id="KW-1133">Transmembrane helix</keyword>
<keyword evidence="3 5" id="KW-0863">Zinc-finger</keyword>
<evidence type="ECO:0000256" key="6">
    <source>
        <dbReference type="SAM" id="Phobius"/>
    </source>
</evidence>
<dbReference type="PROSITE" id="PS51534">
    <property type="entry name" value="SEFIR"/>
    <property type="match status" value="1"/>
</dbReference>
<evidence type="ECO:0000256" key="3">
    <source>
        <dbReference type="ARBA" id="ARBA00022771"/>
    </source>
</evidence>
<sequence length="995" mass="113480">MCYLLVRNGYFLKSILWLRIAIVFVLIQRTSADCNYHLAPFYVTNVTHDSTPYLENHTFVQTSKQCDSDLIEFGSLPIDACPDSDVELSLIPQSHFPNGTNLHPYITLNISLVAFIEVDRLFVQFRCLYAPDSEDVYCHDDKKFTNSDGRKVSPCRELTLNHARANTNDTFPPFRFSMDCFHLFGLSQYQVDVTILPKSCRKSFVVSIPLARQLEPKLLDYFKYGEEDTHVPIARTDWSPLVFAEVTPGLSSGVWIRYNTMPWIYESAHVFLTVMIFERNFNSQDTHLLLTRRIVPSHNGFKWENVPAGEYLVFMFVEGFNCYLNCTSATPNLPPLYERFTVGCKICPHTFLNFTLAEDKFTPEWEKSSKFIGVAKSVASAILATLFIAVLSLIVVIWYLRIWVPRQVARRPPISVELTENPSVLLLYTDDCEEHSNAVAALGRILAHNANARVILDQSDLQDPSVRPSVWLLNSIAEAKSIVVVFSEGAQRVMNGEQLAQRRPFPDLFNSALGYVITKISEIDSRDGIPTLNSSHRQVRQANENSKYANAEQVRLAYSPATVVPEFFANDRFGHFIIPQDLGQLIGRIHGVAGENRFANFEHTADVSELTAAMETFVNITKSNPEWLEQRMERNALKPGNERADESGNNLRGEPRLMDRLERLRASRTAEGVPSVQEQEIIAAKFGLHVPTEEERDNVVEDSGVRANHNTAQSNGDIKFELVGDVDKFRPRSISAMTSSSCSSNDITQMYRRKSHRCTECDITFDTQHELRKHNSIRHPKFKKCDHCDYQHKVLAMVRRHMKQSHGPNSVTCTVEGCGLTMPYRNLQRHNRDKHQKSGESMEKYRIETLFGKTKVAADTFGSDLKCDTCGKTQQSKQSLVRHFRRVHEKSYSESPRTKKYPCTETGCNKTFKTPGSFQDHLNRHKGEYPYECEHCAKKFFARAQYVRHLRKYHAMSIKSINRLLRNFPTLLSVKNQPIAAPKIDVPAAKETGTK</sequence>
<dbReference type="AlphaFoldDB" id="A0AAD4NFT2"/>
<proteinExistence type="predicted"/>
<name>A0AAD4NFT2_9BILA</name>
<dbReference type="SMART" id="SM00355">
    <property type="entry name" value="ZnF_C2H2"/>
    <property type="match status" value="6"/>
</dbReference>
<dbReference type="InterPro" id="IPR013568">
    <property type="entry name" value="SEFIR_dom"/>
</dbReference>
<dbReference type="EMBL" id="JAKKPZ010000001">
    <property type="protein sequence ID" value="KAI1728573.1"/>
    <property type="molecule type" value="Genomic_DNA"/>
</dbReference>
<dbReference type="PANTHER" id="PTHR24379:SF127">
    <property type="entry name" value="BLOODY FINGERS-RELATED"/>
    <property type="match status" value="1"/>
</dbReference>
<keyword evidence="6" id="KW-0812">Transmembrane</keyword>
<dbReference type="Gene3D" id="3.30.160.60">
    <property type="entry name" value="Classic Zinc Finger"/>
    <property type="match status" value="3"/>
</dbReference>
<feature type="domain" description="C2H2-type" evidence="7">
    <location>
        <begin position="901"/>
        <end position="930"/>
    </location>
</feature>
<dbReference type="Proteomes" id="UP001201812">
    <property type="component" value="Unassembled WGS sequence"/>
</dbReference>
<comment type="caution">
    <text evidence="9">The sequence shown here is derived from an EMBL/GenBank/DDBJ whole genome shotgun (WGS) entry which is preliminary data.</text>
</comment>
<reference evidence="9" key="1">
    <citation type="submission" date="2022-01" db="EMBL/GenBank/DDBJ databases">
        <title>Genome Sequence Resource for Two Populations of Ditylenchus destructor, the Migratory Endoparasitic Phytonematode.</title>
        <authorList>
            <person name="Zhang H."/>
            <person name="Lin R."/>
            <person name="Xie B."/>
        </authorList>
    </citation>
    <scope>NUCLEOTIDE SEQUENCE</scope>
    <source>
        <strain evidence="9">BazhouSP</strain>
    </source>
</reference>
<feature type="domain" description="SEFIR" evidence="8">
    <location>
        <begin position="421"/>
        <end position="573"/>
    </location>
</feature>
<dbReference type="Pfam" id="PF00096">
    <property type="entry name" value="zf-C2H2"/>
    <property type="match status" value="1"/>
</dbReference>
<dbReference type="InterPro" id="IPR036236">
    <property type="entry name" value="Znf_C2H2_sf"/>
</dbReference>
<keyword evidence="10" id="KW-1185">Reference proteome</keyword>
<gene>
    <name evidence="9" type="ORF">DdX_00766</name>
</gene>
<dbReference type="GO" id="GO:0008270">
    <property type="term" value="F:zinc ion binding"/>
    <property type="evidence" value="ECO:0007669"/>
    <property type="project" value="UniProtKB-KW"/>
</dbReference>
<organism evidence="9 10">
    <name type="scientific">Ditylenchus destructor</name>
    <dbReference type="NCBI Taxonomy" id="166010"/>
    <lineage>
        <taxon>Eukaryota</taxon>
        <taxon>Metazoa</taxon>
        <taxon>Ecdysozoa</taxon>
        <taxon>Nematoda</taxon>
        <taxon>Chromadorea</taxon>
        <taxon>Rhabditida</taxon>
        <taxon>Tylenchina</taxon>
        <taxon>Tylenchomorpha</taxon>
        <taxon>Sphaerularioidea</taxon>
        <taxon>Anguinidae</taxon>
        <taxon>Anguininae</taxon>
        <taxon>Ditylenchus</taxon>
    </lineage>
</organism>
<dbReference type="PROSITE" id="PS00028">
    <property type="entry name" value="ZINC_FINGER_C2H2_1"/>
    <property type="match status" value="3"/>
</dbReference>
<evidence type="ECO:0000313" key="10">
    <source>
        <dbReference type="Proteomes" id="UP001201812"/>
    </source>
</evidence>
<dbReference type="GO" id="GO:0000981">
    <property type="term" value="F:DNA-binding transcription factor activity, RNA polymerase II-specific"/>
    <property type="evidence" value="ECO:0007669"/>
    <property type="project" value="TreeGrafter"/>
</dbReference>
<evidence type="ECO:0000256" key="5">
    <source>
        <dbReference type="PROSITE-ProRule" id="PRU00042"/>
    </source>
</evidence>
<dbReference type="Gene3D" id="3.40.50.11530">
    <property type="match status" value="1"/>
</dbReference>
<dbReference type="SUPFAM" id="SSF57667">
    <property type="entry name" value="beta-beta-alpha zinc fingers"/>
    <property type="match status" value="1"/>
</dbReference>
<dbReference type="PROSITE" id="PS50157">
    <property type="entry name" value="ZINC_FINGER_C2H2_2"/>
    <property type="match status" value="4"/>
</dbReference>
<evidence type="ECO:0000256" key="2">
    <source>
        <dbReference type="ARBA" id="ARBA00022737"/>
    </source>
</evidence>
<keyword evidence="2" id="KW-0677">Repeat</keyword>
<feature type="domain" description="C2H2-type" evidence="7">
    <location>
        <begin position="931"/>
        <end position="955"/>
    </location>
</feature>
<accession>A0AAD4NFT2</accession>
<feature type="domain" description="C2H2-type" evidence="7">
    <location>
        <begin position="865"/>
        <end position="893"/>
    </location>
</feature>
<dbReference type="InterPro" id="IPR013087">
    <property type="entry name" value="Znf_C2H2_type"/>
</dbReference>
<evidence type="ECO:0000259" key="8">
    <source>
        <dbReference type="PROSITE" id="PS51534"/>
    </source>
</evidence>
<feature type="transmembrane region" description="Helical" evidence="6">
    <location>
        <begin position="378"/>
        <end position="400"/>
    </location>
</feature>
<keyword evidence="6" id="KW-0472">Membrane</keyword>